<evidence type="ECO:0000259" key="5">
    <source>
        <dbReference type="PROSITE" id="PS50177"/>
    </source>
</evidence>
<evidence type="ECO:0000256" key="3">
    <source>
        <dbReference type="SAM" id="MobiDB-lite"/>
    </source>
</evidence>
<proteinExistence type="predicted"/>
<dbReference type="STRING" id="56857.A0A200QBS1"/>
<dbReference type="PANTHER" id="PTHR10693:SF20">
    <property type="entry name" value="AT27578P"/>
    <property type="match status" value="1"/>
</dbReference>
<dbReference type="PANTHER" id="PTHR10693">
    <property type="entry name" value="RAS GTPASE-ACTIVATING PROTEIN-BINDING PROTEIN"/>
    <property type="match status" value="1"/>
</dbReference>
<dbReference type="InterPro" id="IPR002075">
    <property type="entry name" value="NTF2_dom"/>
</dbReference>
<accession>A0A200QBS1</accession>
<dbReference type="OMA" id="NGPRTEY"/>
<dbReference type="FunCoup" id="A0A200QBS1">
    <property type="interactions" value="3365"/>
</dbReference>
<dbReference type="GO" id="GO:0005829">
    <property type="term" value="C:cytosol"/>
    <property type="evidence" value="ECO:0007669"/>
    <property type="project" value="TreeGrafter"/>
</dbReference>
<dbReference type="Pfam" id="PF02136">
    <property type="entry name" value="NTF2"/>
    <property type="match status" value="1"/>
</dbReference>
<dbReference type="InterPro" id="IPR012677">
    <property type="entry name" value="Nucleotide-bd_a/b_plait_sf"/>
</dbReference>
<feature type="domain" description="NTF2" evidence="5">
    <location>
        <begin position="19"/>
        <end position="135"/>
    </location>
</feature>
<dbReference type="CDD" id="cd00590">
    <property type="entry name" value="RRM_SF"/>
    <property type="match status" value="1"/>
</dbReference>
<dbReference type="InterPro" id="IPR000504">
    <property type="entry name" value="RRM_dom"/>
</dbReference>
<dbReference type="OrthoDB" id="339151at2759"/>
<dbReference type="EMBL" id="MVGT01002398">
    <property type="protein sequence ID" value="OVA07923.1"/>
    <property type="molecule type" value="Genomic_DNA"/>
</dbReference>
<feature type="domain" description="RRM" evidence="4">
    <location>
        <begin position="301"/>
        <end position="378"/>
    </location>
</feature>
<name>A0A200QBS1_MACCD</name>
<comment type="caution">
    <text evidence="6">The sequence shown here is derived from an EMBL/GenBank/DDBJ whole genome shotgun (WGS) entry which is preliminary data.</text>
</comment>
<sequence length="485" mass="51805">MASSQQPTVGSSCPTAQIIGNAFVHQYYHILHQSPELVFRFYQDSSKLGRPEPKGTMSSVTTMQAINEKILSLEYSDYTAEIKTVDAQESLNGGVLVLVTGYLTGKDNVKRNFTQSFFLAPQDKGYFVLNDIFRYVEGVEYHEVNEGLANGVAAPLIPEQESAPAPEQQVFEQPASLPDVEVNVEEVYNPSDNEDGSVVEEETPVAEVVDEVQNDLQIVSESTSSALEDTPKKSYASIVKVMKESPAPLSVPKPAAARPAPESNERQMASAPPPAPSAETPVPGPNVAESGSAVEGEADGYSIYIRSLPLNATPDQLEEEFKRFGPIKSGGIQVRSNKQQGFCFGFVEFEAASAVQSAIEASPISIGGRQAHVEEKRPSGSRVNNRNRFPPGRGSGSGFRNDGARGRGGNYGSGRGYGRTDFNNRSEFNNRGGGGGGGGSRGASGRATDGVYQRVDQLGGNNTGRMNRSSGMATKAVTQRLPAPA</sequence>
<reference evidence="6 7" key="1">
    <citation type="journal article" date="2017" name="Mol. Plant">
        <title>The Genome of Medicinal Plant Macleaya cordata Provides New Insights into Benzylisoquinoline Alkaloids Metabolism.</title>
        <authorList>
            <person name="Liu X."/>
            <person name="Liu Y."/>
            <person name="Huang P."/>
            <person name="Ma Y."/>
            <person name="Qing Z."/>
            <person name="Tang Q."/>
            <person name="Cao H."/>
            <person name="Cheng P."/>
            <person name="Zheng Y."/>
            <person name="Yuan Z."/>
            <person name="Zhou Y."/>
            <person name="Liu J."/>
            <person name="Tang Z."/>
            <person name="Zhuo Y."/>
            <person name="Zhang Y."/>
            <person name="Yu L."/>
            <person name="Huang J."/>
            <person name="Yang P."/>
            <person name="Peng Q."/>
            <person name="Zhang J."/>
            <person name="Jiang W."/>
            <person name="Zhang Z."/>
            <person name="Lin K."/>
            <person name="Ro D.K."/>
            <person name="Chen X."/>
            <person name="Xiong X."/>
            <person name="Shang Y."/>
            <person name="Huang S."/>
            <person name="Zeng J."/>
        </authorList>
    </citation>
    <scope>NUCLEOTIDE SEQUENCE [LARGE SCALE GENOMIC DNA]</scope>
    <source>
        <strain evidence="7">cv. BLH2017</strain>
        <tissue evidence="6">Root</tissue>
    </source>
</reference>
<dbReference type="FunFam" id="3.30.70.330:FF:000589">
    <property type="entry name" value="RNA-binding protein-like"/>
    <property type="match status" value="1"/>
</dbReference>
<evidence type="ECO:0000259" key="4">
    <source>
        <dbReference type="PROSITE" id="PS50102"/>
    </source>
</evidence>
<dbReference type="InterPro" id="IPR035979">
    <property type="entry name" value="RBD_domain_sf"/>
</dbReference>
<dbReference type="Gene3D" id="3.10.450.50">
    <property type="match status" value="1"/>
</dbReference>
<dbReference type="SUPFAM" id="SSF54928">
    <property type="entry name" value="RNA-binding domain, RBD"/>
    <property type="match status" value="1"/>
</dbReference>
<dbReference type="FunFam" id="3.10.450.50:FF:000003">
    <property type="entry name" value="Nuclear transport factor 2 family protein"/>
    <property type="match status" value="1"/>
</dbReference>
<dbReference type="InterPro" id="IPR039539">
    <property type="entry name" value="Ras_GTPase_bind_prot"/>
</dbReference>
<evidence type="ECO:0000256" key="1">
    <source>
        <dbReference type="ARBA" id="ARBA00022884"/>
    </source>
</evidence>
<dbReference type="GO" id="GO:1990904">
    <property type="term" value="C:ribonucleoprotein complex"/>
    <property type="evidence" value="ECO:0007669"/>
    <property type="project" value="TreeGrafter"/>
</dbReference>
<dbReference type="Pfam" id="PF00076">
    <property type="entry name" value="RRM_1"/>
    <property type="match status" value="1"/>
</dbReference>
<evidence type="ECO:0000313" key="7">
    <source>
        <dbReference type="Proteomes" id="UP000195402"/>
    </source>
</evidence>
<feature type="compositionally biased region" description="Gly residues" evidence="3">
    <location>
        <begin position="431"/>
        <end position="442"/>
    </location>
</feature>
<dbReference type="InterPro" id="IPR018222">
    <property type="entry name" value="Nuclear_transport_factor_2_euk"/>
</dbReference>
<evidence type="ECO:0000256" key="2">
    <source>
        <dbReference type="PROSITE-ProRule" id="PRU00176"/>
    </source>
</evidence>
<dbReference type="PROSITE" id="PS50177">
    <property type="entry name" value="NTF2_DOMAIN"/>
    <property type="match status" value="1"/>
</dbReference>
<evidence type="ECO:0000313" key="6">
    <source>
        <dbReference type="EMBL" id="OVA07923.1"/>
    </source>
</evidence>
<feature type="region of interest" description="Disordered" evidence="3">
    <location>
        <begin position="368"/>
        <end position="485"/>
    </location>
</feature>
<dbReference type="PROSITE" id="PS50102">
    <property type="entry name" value="RRM"/>
    <property type="match status" value="1"/>
</dbReference>
<feature type="compositionally biased region" description="Polar residues" evidence="3">
    <location>
        <begin position="459"/>
        <end position="472"/>
    </location>
</feature>
<dbReference type="SUPFAM" id="SSF54427">
    <property type="entry name" value="NTF2-like"/>
    <property type="match status" value="1"/>
</dbReference>
<keyword evidence="1 2" id="KW-0694">RNA-binding</keyword>
<dbReference type="Proteomes" id="UP000195402">
    <property type="component" value="Unassembled WGS sequence"/>
</dbReference>
<feature type="compositionally biased region" description="Gly residues" evidence="3">
    <location>
        <begin position="406"/>
        <end position="417"/>
    </location>
</feature>
<organism evidence="6 7">
    <name type="scientific">Macleaya cordata</name>
    <name type="common">Five-seeded plume-poppy</name>
    <name type="synonym">Bocconia cordata</name>
    <dbReference type="NCBI Taxonomy" id="56857"/>
    <lineage>
        <taxon>Eukaryota</taxon>
        <taxon>Viridiplantae</taxon>
        <taxon>Streptophyta</taxon>
        <taxon>Embryophyta</taxon>
        <taxon>Tracheophyta</taxon>
        <taxon>Spermatophyta</taxon>
        <taxon>Magnoliopsida</taxon>
        <taxon>Ranunculales</taxon>
        <taxon>Papaveraceae</taxon>
        <taxon>Papaveroideae</taxon>
        <taxon>Macleaya</taxon>
    </lineage>
</organism>
<dbReference type="InterPro" id="IPR032710">
    <property type="entry name" value="NTF2-like_dom_sf"/>
</dbReference>
<dbReference type="SMART" id="SM00360">
    <property type="entry name" value="RRM"/>
    <property type="match status" value="1"/>
</dbReference>
<protein>
    <submittedName>
        <fullName evidence="6">RNA recognition motif domain</fullName>
    </submittedName>
</protein>
<dbReference type="GO" id="GO:0003729">
    <property type="term" value="F:mRNA binding"/>
    <property type="evidence" value="ECO:0007669"/>
    <property type="project" value="TreeGrafter"/>
</dbReference>
<dbReference type="CDD" id="cd00780">
    <property type="entry name" value="NTF2"/>
    <property type="match status" value="1"/>
</dbReference>
<dbReference type="Gene3D" id="3.30.70.330">
    <property type="match status" value="1"/>
</dbReference>
<dbReference type="AlphaFoldDB" id="A0A200QBS1"/>
<feature type="region of interest" description="Disordered" evidence="3">
    <location>
        <begin position="248"/>
        <end position="292"/>
    </location>
</feature>
<gene>
    <name evidence="6" type="ORF">BVC80_8737g6</name>
</gene>
<dbReference type="InParanoid" id="A0A200QBS1"/>
<keyword evidence="7" id="KW-1185">Reference proteome</keyword>